<dbReference type="Pfam" id="PF02534">
    <property type="entry name" value="T4SS-DNA_transf"/>
    <property type="match status" value="1"/>
</dbReference>
<evidence type="ECO:0000256" key="3">
    <source>
        <dbReference type="ARBA" id="ARBA00022475"/>
    </source>
</evidence>
<dbReference type="PANTHER" id="PTHR37937">
    <property type="entry name" value="CONJUGATIVE TRANSFER: DNA TRANSPORT"/>
    <property type="match status" value="1"/>
</dbReference>
<keyword evidence="5 7" id="KW-1133">Transmembrane helix</keyword>
<keyword evidence="9" id="KW-1185">Reference proteome</keyword>
<dbReference type="GO" id="GO:0005886">
    <property type="term" value="C:plasma membrane"/>
    <property type="evidence" value="ECO:0007669"/>
    <property type="project" value="UniProtKB-SubCell"/>
</dbReference>
<dbReference type="InterPro" id="IPR027417">
    <property type="entry name" value="P-loop_NTPase"/>
</dbReference>
<reference evidence="8 9" key="1">
    <citation type="submission" date="2019-03" db="EMBL/GenBank/DDBJ databases">
        <title>Paracraurococcus aquatilis NE82 genome sequence.</title>
        <authorList>
            <person name="Zhao Y."/>
            <person name="Du Z."/>
        </authorList>
    </citation>
    <scope>NUCLEOTIDE SEQUENCE [LARGE SCALE GENOMIC DNA]</scope>
    <source>
        <strain evidence="8 9">NE82</strain>
    </source>
</reference>
<evidence type="ECO:0000313" key="8">
    <source>
        <dbReference type="EMBL" id="TCZ55785.1"/>
    </source>
</evidence>
<protein>
    <submittedName>
        <fullName evidence="8">Type IV secretory system conjugative DNA transfer family protein</fullName>
    </submittedName>
</protein>
<dbReference type="Gene3D" id="3.40.50.300">
    <property type="entry name" value="P-loop containing nucleotide triphosphate hydrolases"/>
    <property type="match status" value="1"/>
</dbReference>
<comment type="similarity">
    <text evidence="2">Belongs to the VirD4/TraG family.</text>
</comment>
<evidence type="ECO:0000256" key="6">
    <source>
        <dbReference type="ARBA" id="ARBA00023136"/>
    </source>
</evidence>
<dbReference type="EMBL" id="SKBM01000025">
    <property type="protein sequence ID" value="TCZ55785.1"/>
    <property type="molecule type" value="Genomic_DNA"/>
</dbReference>
<evidence type="ECO:0000256" key="7">
    <source>
        <dbReference type="SAM" id="Phobius"/>
    </source>
</evidence>
<keyword evidence="4 7" id="KW-0812">Transmembrane</keyword>
<dbReference type="SUPFAM" id="SSF52540">
    <property type="entry name" value="P-loop containing nucleoside triphosphate hydrolases"/>
    <property type="match status" value="1"/>
</dbReference>
<sequence>MRYVFGPVPGVSWRTVAGVFLLFFALAVWSVISSFVFLLLAGLRDAFDWVHIQWWWYLRDYWHYHGVPERLAASGALATLLVGGVSWRAYRMTSSGGRPLFGASRFATRADGERVGLSYSATPRPDTIILGRTEGWQPRYVGLPGTEHVLLAAKTRSGKGVSFVLPNCFAWGESLVVLDVKRENWDATAGHRKRMGQEVFLFQPLAEDGRTHCWNPLGDIDVRQPDYVSKLQRRAYDFFPEVMGRERFWQDGARSAFLSIAVLITETPGLVLNPATVFRWFARGDASAELARMIDVRRKSGNPYSQACVDLISDYLSGTEEVVKGVRKHVTATMGLWFNPKVAAATERSDFDLKQLRRRRMSVYVAVMPADLGQLGVLLRLFFTQLFESNTDVLPDQDRSIRYKCHVLLDEFTSIPAMRPLAKAAGFAAGFGLRFSFVVQSKNQVREEYKGQGEASLLENLGAEVYFGTSDPALCKEISERSGNDTVEVMSRSTPRWMAWLRPDRQSETAHLQKRALLLPQEVAQMPAEQELVFRASVPAFLLRKLRWFEDPSFRRLERRAPEVPKVSYTLARDDGTVTIPTTSGLKARIKTKKATA</sequence>
<dbReference type="OrthoDB" id="9759295at2"/>
<evidence type="ECO:0000256" key="2">
    <source>
        <dbReference type="ARBA" id="ARBA00008806"/>
    </source>
</evidence>
<keyword evidence="6 7" id="KW-0472">Membrane</keyword>
<proteinExistence type="inferred from homology"/>
<evidence type="ECO:0000256" key="5">
    <source>
        <dbReference type="ARBA" id="ARBA00022989"/>
    </source>
</evidence>
<dbReference type="InterPro" id="IPR003688">
    <property type="entry name" value="TraG/VirD4"/>
</dbReference>
<dbReference type="CDD" id="cd01127">
    <property type="entry name" value="TrwB_TraG_TraD_VirD4"/>
    <property type="match status" value="1"/>
</dbReference>
<organism evidence="8 9">
    <name type="scientific">Roseicella aquatilis</name>
    <dbReference type="NCBI Taxonomy" id="2527868"/>
    <lineage>
        <taxon>Bacteria</taxon>
        <taxon>Pseudomonadati</taxon>
        <taxon>Pseudomonadota</taxon>
        <taxon>Alphaproteobacteria</taxon>
        <taxon>Acetobacterales</taxon>
        <taxon>Roseomonadaceae</taxon>
        <taxon>Roseicella</taxon>
    </lineage>
</organism>
<comment type="caution">
    <text evidence="8">The sequence shown here is derived from an EMBL/GenBank/DDBJ whole genome shotgun (WGS) entry which is preliminary data.</text>
</comment>
<dbReference type="PANTHER" id="PTHR37937:SF1">
    <property type="entry name" value="CONJUGATIVE TRANSFER: DNA TRANSPORT"/>
    <property type="match status" value="1"/>
</dbReference>
<evidence type="ECO:0000256" key="1">
    <source>
        <dbReference type="ARBA" id="ARBA00004651"/>
    </source>
</evidence>
<dbReference type="RefSeq" id="WP_132294157.1">
    <property type="nucleotide sequence ID" value="NZ_SKBM01000025.1"/>
</dbReference>
<comment type="subcellular location">
    <subcellularLocation>
        <location evidence="1">Cell membrane</location>
        <topology evidence="1">Multi-pass membrane protein</topology>
    </subcellularLocation>
</comment>
<gene>
    <name evidence="8" type="ORF">EXY23_20870</name>
</gene>
<evidence type="ECO:0000313" key="9">
    <source>
        <dbReference type="Proteomes" id="UP000295023"/>
    </source>
</evidence>
<dbReference type="Proteomes" id="UP000295023">
    <property type="component" value="Unassembled WGS sequence"/>
</dbReference>
<feature type="transmembrane region" description="Helical" evidence="7">
    <location>
        <begin position="20"/>
        <end position="41"/>
    </location>
</feature>
<evidence type="ECO:0000256" key="4">
    <source>
        <dbReference type="ARBA" id="ARBA00022692"/>
    </source>
</evidence>
<dbReference type="InterPro" id="IPR051539">
    <property type="entry name" value="T4SS-coupling_protein"/>
</dbReference>
<name>A0A4R4D610_9PROT</name>
<dbReference type="AlphaFoldDB" id="A0A4R4D610"/>
<keyword evidence="3" id="KW-1003">Cell membrane</keyword>
<accession>A0A4R4D610</accession>